<dbReference type="InterPro" id="IPR036259">
    <property type="entry name" value="MFS_trans_sf"/>
</dbReference>
<feature type="transmembrane region" description="Helical" evidence="4">
    <location>
        <begin position="251"/>
        <end position="274"/>
    </location>
</feature>
<sequence length="402" mass="42091">MMRIRRYPLALIVVAQLCGTSLWFSPNSAAESLASAWNLSGAQLGQLTGSTQMGFIAGTLLLAASGAADRYSATRLFTSACLVGAMLNAAFALLATNFQQGMVIRFAVGVCLAGIYPLGMKMVIGWTRERTGAALGLLVGMLTLGSALPHAVRAAGGGLSWEAVVLTSSLLAIGGACLVRVLGDGPYLPPATAKKGQWGAALTAFKGAKFRAIAMGYFGHMWELYAFWTLVPFFVKDLVSVADVDTDKTAIWVAVLSFAIIGVGALGSSLGGWLSKRVDSAAVAATALAISGLMCLVYPLVRPLGLAFCVPALLLWGLTVIMDSAQFSALSANACPPELVGGALAIQNSIGFLITVASITWVTRDFADMGVYVAWYLLPGPLLGLLFFMPIVLRARRGRLVT</sequence>
<keyword evidence="6" id="KW-1185">Reference proteome</keyword>
<feature type="transmembrane region" description="Helical" evidence="4">
    <location>
        <begin position="305"/>
        <end position="327"/>
    </location>
</feature>
<protein>
    <submittedName>
        <fullName evidence="5">MFS family permease</fullName>
    </submittedName>
</protein>
<accession>A0A7Y9LMK5</accession>
<feature type="transmembrane region" description="Helical" evidence="4">
    <location>
        <begin position="163"/>
        <end position="182"/>
    </location>
</feature>
<gene>
    <name evidence="5" type="ORF">FHW18_001052</name>
</gene>
<evidence type="ECO:0000313" key="5">
    <source>
        <dbReference type="EMBL" id="NYE81781.1"/>
    </source>
</evidence>
<keyword evidence="2 4" id="KW-1133">Transmembrane helix</keyword>
<dbReference type="Pfam" id="PF07690">
    <property type="entry name" value="MFS_1"/>
    <property type="match status" value="1"/>
</dbReference>
<evidence type="ECO:0000256" key="4">
    <source>
        <dbReference type="SAM" id="Phobius"/>
    </source>
</evidence>
<dbReference type="SUPFAM" id="SSF103473">
    <property type="entry name" value="MFS general substrate transporter"/>
    <property type="match status" value="1"/>
</dbReference>
<evidence type="ECO:0000256" key="2">
    <source>
        <dbReference type="ARBA" id="ARBA00022989"/>
    </source>
</evidence>
<dbReference type="GO" id="GO:0005886">
    <property type="term" value="C:plasma membrane"/>
    <property type="evidence" value="ECO:0007669"/>
    <property type="project" value="TreeGrafter"/>
</dbReference>
<evidence type="ECO:0000256" key="1">
    <source>
        <dbReference type="ARBA" id="ARBA00022692"/>
    </source>
</evidence>
<dbReference type="PANTHER" id="PTHR23521">
    <property type="entry name" value="TRANSPORTER MFS SUPERFAMILY"/>
    <property type="match status" value="1"/>
</dbReference>
<feature type="transmembrane region" description="Helical" evidence="4">
    <location>
        <begin position="46"/>
        <end position="64"/>
    </location>
</feature>
<dbReference type="AlphaFoldDB" id="A0A7Y9LMK5"/>
<dbReference type="EMBL" id="JACBYR010000001">
    <property type="protein sequence ID" value="NYE81781.1"/>
    <property type="molecule type" value="Genomic_DNA"/>
</dbReference>
<dbReference type="Gene3D" id="1.20.1250.20">
    <property type="entry name" value="MFS general substrate transporter like domains"/>
    <property type="match status" value="1"/>
</dbReference>
<organism evidence="5 6">
    <name type="scientific">Pigmentiphaga litoralis</name>
    <dbReference type="NCBI Taxonomy" id="516702"/>
    <lineage>
        <taxon>Bacteria</taxon>
        <taxon>Pseudomonadati</taxon>
        <taxon>Pseudomonadota</taxon>
        <taxon>Betaproteobacteria</taxon>
        <taxon>Burkholderiales</taxon>
        <taxon>Alcaligenaceae</taxon>
        <taxon>Pigmentiphaga</taxon>
    </lineage>
</organism>
<dbReference type="GO" id="GO:0022857">
    <property type="term" value="F:transmembrane transporter activity"/>
    <property type="evidence" value="ECO:0007669"/>
    <property type="project" value="InterPro"/>
</dbReference>
<dbReference type="InterPro" id="IPR011701">
    <property type="entry name" value="MFS"/>
</dbReference>
<feature type="transmembrane region" description="Helical" evidence="4">
    <location>
        <begin position="373"/>
        <end position="393"/>
    </location>
</feature>
<comment type="caution">
    <text evidence="5">The sequence shown here is derived from an EMBL/GenBank/DDBJ whole genome shotgun (WGS) entry which is preliminary data.</text>
</comment>
<feature type="transmembrane region" description="Helical" evidence="4">
    <location>
        <begin position="76"/>
        <end position="96"/>
    </location>
</feature>
<feature type="transmembrane region" description="Helical" evidence="4">
    <location>
        <begin position="339"/>
        <end position="361"/>
    </location>
</feature>
<dbReference type="PANTHER" id="PTHR23521:SF3">
    <property type="entry name" value="MFS TRANSPORTER"/>
    <property type="match status" value="1"/>
</dbReference>
<feature type="transmembrane region" description="Helical" evidence="4">
    <location>
        <begin position="102"/>
        <end position="119"/>
    </location>
</feature>
<feature type="transmembrane region" description="Helical" evidence="4">
    <location>
        <begin position="212"/>
        <end position="231"/>
    </location>
</feature>
<reference evidence="5 6" key="1">
    <citation type="submission" date="2020-07" db="EMBL/GenBank/DDBJ databases">
        <title>Genomic Encyclopedia of Type Strains, Phase IV (KMG-V): Genome sequencing to study the core and pangenomes of soil and plant-associated prokaryotes.</title>
        <authorList>
            <person name="Whitman W."/>
        </authorList>
    </citation>
    <scope>NUCLEOTIDE SEQUENCE [LARGE SCALE GENOMIC DNA]</scope>
    <source>
        <strain evidence="5 6">SAS40</strain>
    </source>
</reference>
<keyword evidence="1 4" id="KW-0812">Transmembrane</keyword>
<dbReference type="Proteomes" id="UP000542125">
    <property type="component" value="Unassembled WGS sequence"/>
</dbReference>
<dbReference type="RefSeq" id="WP_179584037.1">
    <property type="nucleotide sequence ID" value="NZ_JACBYR010000001.1"/>
</dbReference>
<name>A0A7Y9LMK5_9BURK</name>
<proteinExistence type="predicted"/>
<feature type="transmembrane region" description="Helical" evidence="4">
    <location>
        <begin position="281"/>
        <end position="299"/>
    </location>
</feature>
<feature type="transmembrane region" description="Helical" evidence="4">
    <location>
        <begin position="131"/>
        <end position="151"/>
    </location>
</feature>
<evidence type="ECO:0000313" key="6">
    <source>
        <dbReference type="Proteomes" id="UP000542125"/>
    </source>
</evidence>
<evidence type="ECO:0000256" key="3">
    <source>
        <dbReference type="ARBA" id="ARBA00023136"/>
    </source>
</evidence>
<keyword evidence="3 4" id="KW-0472">Membrane</keyword>